<evidence type="ECO:0000313" key="8">
    <source>
        <dbReference type="Proteomes" id="UP000292052"/>
    </source>
</evidence>
<keyword evidence="3 6" id="KW-0812">Transmembrane</keyword>
<evidence type="ECO:0000256" key="4">
    <source>
        <dbReference type="ARBA" id="ARBA00022989"/>
    </source>
</evidence>
<dbReference type="EMBL" id="QDEB01125101">
    <property type="protein sequence ID" value="RZB39786.1"/>
    <property type="molecule type" value="Genomic_DNA"/>
</dbReference>
<keyword evidence="4 6" id="KW-1133">Transmembrane helix</keyword>
<feature type="transmembrane region" description="Helical" evidence="6">
    <location>
        <begin position="80"/>
        <end position="98"/>
    </location>
</feature>
<dbReference type="GO" id="GO:0016020">
    <property type="term" value="C:membrane"/>
    <property type="evidence" value="ECO:0007669"/>
    <property type="project" value="UniProtKB-SubCell"/>
</dbReference>
<dbReference type="STRING" id="1661398.A0A482V9C9"/>
<reference evidence="7 8" key="1">
    <citation type="submission" date="2017-03" db="EMBL/GenBank/DDBJ databases">
        <title>Genome of the blue death feigning beetle - Asbolus verrucosus.</title>
        <authorList>
            <person name="Rider S.D."/>
        </authorList>
    </citation>
    <scope>NUCLEOTIDE SEQUENCE [LARGE SCALE GENOMIC DNA]</scope>
    <source>
        <strain evidence="7">Butters</strain>
        <tissue evidence="7">Head and leg muscle</tissue>
    </source>
</reference>
<evidence type="ECO:0000256" key="6">
    <source>
        <dbReference type="SAM" id="Phobius"/>
    </source>
</evidence>
<organism evidence="7 8">
    <name type="scientific">Asbolus verrucosus</name>
    <name type="common">Desert ironclad beetle</name>
    <dbReference type="NCBI Taxonomy" id="1661398"/>
    <lineage>
        <taxon>Eukaryota</taxon>
        <taxon>Metazoa</taxon>
        <taxon>Ecdysozoa</taxon>
        <taxon>Arthropoda</taxon>
        <taxon>Hexapoda</taxon>
        <taxon>Insecta</taxon>
        <taxon>Pterygota</taxon>
        <taxon>Neoptera</taxon>
        <taxon>Endopterygota</taxon>
        <taxon>Coleoptera</taxon>
        <taxon>Polyphaga</taxon>
        <taxon>Cucujiformia</taxon>
        <taxon>Tenebrionidae</taxon>
        <taxon>Pimeliinae</taxon>
        <taxon>Asbolus</taxon>
    </lineage>
</organism>
<evidence type="ECO:0000256" key="1">
    <source>
        <dbReference type="ARBA" id="ARBA00004167"/>
    </source>
</evidence>
<dbReference type="Pfam" id="PF06388">
    <property type="entry name" value="DUF1075"/>
    <property type="match status" value="1"/>
</dbReference>
<proteinExistence type="inferred from homology"/>
<keyword evidence="8" id="KW-1185">Reference proteome</keyword>
<protein>
    <submittedName>
        <fullName evidence="7">UPF0389 domain containing-like</fullName>
    </submittedName>
</protein>
<comment type="similarity">
    <text evidence="2">Belongs to the UPF0389 family.</text>
</comment>
<evidence type="ECO:0000256" key="5">
    <source>
        <dbReference type="ARBA" id="ARBA00023136"/>
    </source>
</evidence>
<comment type="caution">
    <text evidence="7">The sequence shown here is derived from an EMBL/GenBank/DDBJ whole genome shotgun (WGS) entry which is preliminary data.</text>
</comment>
<evidence type="ECO:0000313" key="7">
    <source>
        <dbReference type="EMBL" id="RZB39786.1"/>
    </source>
</evidence>
<dbReference type="AlphaFoldDB" id="A0A482V9C9"/>
<gene>
    <name evidence="7" type="ORF">BDFB_011991</name>
</gene>
<accession>A0A482V9C9</accession>
<dbReference type="InterPro" id="IPR009432">
    <property type="entry name" value="DUF1075"/>
</dbReference>
<feature type="non-terminal residue" evidence="7">
    <location>
        <position position="128"/>
    </location>
</feature>
<dbReference type="OrthoDB" id="8193498at2759"/>
<dbReference type="PANTHER" id="PTHR13674">
    <property type="entry name" value="GROWTH AND TRANSFORMATION-DEPENDENT PROTEIN"/>
    <property type="match status" value="1"/>
</dbReference>
<comment type="subcellular location">
    <subcellularLocation>
        <location evidence="1">Membrane</location>
        <topology evidence="1">Single-pass membrane protein</topology>
    </subcellularLocation>
</comment>
<name>A0A482V9C9_ASBVE</name>
<dbReference type="Proteomes" id="UP000292052">
    <property type="component" value="Unassembled WGS sequence"/>
</dbReference>
<dbReference type="PANTHER" id="PTHR13674:SF5">
    <property type="entry name" value="UPF0389 PROTEIN CG9231"/>
    <property type="match status" value="1"/>
</dbReference>
<sequence>MTGIFSNLLIKTQNFLGSQNTNICSVRAEHSKLDGGSHKVNNLEKKFLVWTGKYKSVEEVPAYVQQNVVERARNRMRIKISNYMMALTVVGCIVMVYFGKRAAGRGESVVKENLEWHRKINEEGKKEK</sequence>
<keyword evidence="5 6" id="KW-0472">Membrane</keyword>
<evidence type="ECO:0000256" key="2">
    <source>
        <dbReference type="ARBA" id="ARBA00007363"/>
    </source>
</evidence>
<evidence type="ECO:0000256" key="3">
    <source>
        <dbReference type="ARBA" id="ARBA00022692"/>
    </source>
</evidence>